<gene>
    <name evidence="1" type="ORF">BDZ31_003807</name>
</gene>
<sequence>MHRTIVEEARFREELAAIEPDVRRSDDALRYVYELLARDATVGMTTFSPEIRVAPIVLPDAAGRRRDISLFYIVRDTTVHLVSAKLD</sequence>
<organism evidence="1 2">
    <name type="scientific">Conexibacter arvalis</name>
    <dbReference type="NCBI Taxonomy" id="912552"/>
    <lineage>
        <taxon>Bacteria</taxon>
        <taxon>Bacillati</taxon>
        <taxon>Actinomycetota</taxon>
        <taxon>Thermoleophilia</taxon>
        <taxon>Solirubrobacterales</taxon>
        <taxon>Conexibacteraceae</taxon>
        <taxon>Conexibacter</taxon>
    </lineage>
</organism>
<protein>
    <submittedName>
        <fullName evidence="1">Uncharacterized protein</fullName>
    </submittedName>
</protein>
<evidence type="ECO:0000313" key="1">
    <source>
        <dbReference type="EMBL" id="MBB4664204.1"/>
    </source>
</evidence>
<evidence type="ECO:0000313" key="2">
    <source>
        <dbReference type="Proteomes" id="UP000585272"/>
    </source>
</evidence>
<proteinExistence type="predicted"/>
<dbReference type="AlphaFoldDB" id="A0A840IJK2"/>
<keyword evidence="2" id="KW-1185">Reference proteome</keyword>
<name>A0A840IJK2_9ACTN</name>
<accession>A0A840IJK2</accession>
<dbReference type="Proteomes" id="UP000585272">
    <property type="component" value="Unassembled WGS sequence"/>
</dbReference>
<comment type="caution">
    <text evidence="1">The sequence shown here is derived from an EMBL/GenBank/DDBJ whole genome shotgun (WGS) entry which is preliminary data.</text>
</comment>
<reference evidence="1 2" key="1">
    <citation type="submission" date="2020-08" db="EMBL/GenBank/DDBJ databases">
        <title>Genomic Encyclopedia of Archaeal and Bacterial Type Strains, Phase II (KMG-II): from individual species to whole genera.</title>
        <authorList>
            <person name="Goeker M."/>
        </authorList>
    </citation>
    <scope>NUCLEOTIDE SEQUENCE [LARGE SCALE GENOMIC DNA]</scope>
    <source>
        <strain evidence="1 2">DSM 23288</strain>
    </source>
</reference>
<dbReference type="EMBL" id="JACHNU010000006">
    <property type="protein sequence ID" value="MBB4664204.1"/>
    <property type="molecule type" value="Genomic_DNA"/>
</dbReference>
<dbReference type="RefSeq" id="WP_183344023.1">
    <property type="nucleotide sequence ID" value="NZ_JACHNU010000006.1"/>
</dbReference>